<sequence>MKITTTGLTLVLVFLVGAMAAKIQPKYQKIPYGMAEFGPFNGQNLSLEMPLSKNLTQLNRLSLAEKCVPFRRRCTMAEQCCSLKCLVYIQRCNA</sequence>
<dbReference type="RefSeq" id="XP_017020411.2">
    <property type="nucleotide sequence ID" value="XM_017164922.3"/>
</dbReference>
<name>A0A6P4IC52_DROKI</name>
<keyword evidence="1" id="KW-0732">Signal</keyword>
<dbReference type="AlphaFoldDB" id="A0A6P4IC52"/>
<evidence type="ECO:0000313" key="2">
    <source>
        <dbReference type="Proteomes" id="UP001652661"/>
    </source>
</evidence>
<proteinExistence type="predicted"/>
<keyword evidence="2" id="KW-1185">Reference proteome</keyword>
<evidence type="ECO:0000313" key="3">
    <source>
        <dbReference type="RefSeq" id="XP_017020411.2"/>
    </source>
</evidence>
<protein>
    <submittedName>
        <fullName evidence="3">Uncharacterized protein</fullName>
    </submittedName>
</protein>
<dbReference type="OrthoDB" id="7821746at2759"/>
<feature type="chain" id="PRO_5045821204" evidence="1">
    <location>
        <begin position="21"/>
        <end position="94"/>
    </location>
</feature>
<dbReference type="GeneID" id="108073358"/>
<organism evidence="2 3">
    <name type="scientific">Drosophila kikkawai</name>
    <name type="common">Fruit fly</name>
    <dbReference type="NCBI Taxonomy" id="30033"/>
    <lineage>
        <taxon>Eukaryota</taxon>
        <taxon>Metazoa</taxon>
        <taxon>Ecdysozoa</taxon>
        <taxon>Arthropoda</taxon>
        <taxon>Hexapoda</taxon>
        <taxon>Insecta</taxon>
        <taxon>Pterygota</taxon>
        <taxon>Neoptera</taxon>
        <taxon>Endopterygota</taxon>
        <taxon>Diptera</taxon>
        <taxon>Brachycera</taxon>
        <taxon>Muscomorpha</taxon>
        <taxon>Ephydroidea</taxon>
        <taxon>Drosophilidae</taxon>
        <taxon>Drosophila</taxon>
        <taxon>Sophophora</taxon>
    </lineage>
</organism>
<gene>
    <name evidence="3" type="primary">LOC108073358</name>
</gene>
<reference evidence="3" key="1">
    <citation type="submission" date="2025-08" db="UniProtKB">
        <authorList>
            <consortium name="RefSeq"/>
        </authorList>
    </citation>
    <scope>IDENTIFICATION</scope>
    <source>
        <strain evidence="3">14028-0561.14</strain>
        <tissue evidence="3">Whole fly</tissue>
    </source>
</reference>
<evidence type="ECO:0000256" key="1">
    <source>
        <dbReference type="SAM" id="SignalP"/>
    </source>
</evidence>
<feature type="signal peptide" evidence="1">
    <location>
        <begin position="1"/>
        <end position="20"/>
    </location>
</feature>
<accession>A0A6P4IC52</accession>
<dbReference type="Proteomes" id="UP001652661">
    <property type="component" value="Chromosome 3R"/>
</dbReference>